<organism evidence="2 3">
    <name type="scientific">Terrabacter tumescens</name>
    <dbReference type="NCBI Taxonomy" id="60443"/>
    <lineage>
        <taxon>Bacteria</taxon>
        <taxon>Bacillati</taxon>
        <taxon>Actinomycetota</taxon>
        <taxon>Actinomycetes</taxon>
        <taxon>Micrococcales</taxon>
        <taxon>Intrasporangiaceae</taxon>
        <taxon>Terrabacter</taxon>
    </lineage>
</organism>
<feature type="compositionally biased region" description="Basic and acidic residues" evidence="1">
    <location>
        <begin position="136"/>
        <end position="152"/>
    </location>
</feature>
<comment type="caution">
    <text evidence="2">The sequence shown here is derived from an EMBL/GenBank/DDBJ whole genome shotgun (WGS) entry which is preliminary data.</text>
</comment>
<proteinExistence type="predicted"/>
<accession>A0ABQ2HGK9</accession>
<evidence type="ECO:0000313" key="3">
    <source>
        <dbReference type="Proteomes" id="UP000623461"/>
    </source>
</evidence>
<reference evidence="3" key="1">
    <citation type="journal article" date="2019" name="Int. J. Syst. Evol. Microbiol.">
        <title>The Global Catalogue of Microorganisms (GCM) 10K type strain sequencing project: providing services to taxonomists for standard genome sequencing and annotation.</title>
        <authorList>
            <consortium name="The Broad Institute Genomics Platform"/>
            <consortium name="The Broad Institute Genome Sequencing Center for Infectious Disease"/>
            <person name="Wu L."/>
            <person name="Ma J."/>
        </authorList>
    </citation>
    <scope>NUCLEOTIDE SEQUENCE [LARGE SCALE GENOMIC DNA]</scope>
    <source>
        <strain evidence="3">JCM 1365</strain>
    </source>
</reference>
<feature type="compositionally biased region" description="Basic and acidic residues" evidence="1">
    <location>
        <begin position="39"/>
        <end position="50"/>
    </location>
</feature>
<feature type="compositionally biased region" description="Basic and acidic residues" evidence="1">
    <location>
        <begin position="57"/>
        <end position="83"/>
    </location>
</feature>
<evidence type="ECO:0000313" key="2">
    <source>
        <dbReference type="EMBL" id="GGM79602.1"/>
    </source>
</evidence>
<feature type="compositionally biased region" description="Basic and acidic residues" evidence="1">
    <location>
        <begin position="1"/>
        <end position="21"/>
    </location>
</feature>
<feature type="compositionally biased region" description="Low complexity" evidence="1">
    <location>
        <begin position="116"/>
        <end position="128"/>
    </location>
</feature>
<feature type="region of interest" description="Disordered" evidence="1">
    <location>
        <begin position="1"/>
        <end position="178"/>
    </location>
</feature>
<name>A0ABQ2HGK9_9MICO</name>
<dbReference type="Proteomes" id="UP000623461">
    <property type="component" value="Unassembled WGS sequence"/>
</dbReference>
<evidence type="ECO:0000256" key="1">
    <source>
        <dbReference type="SAM" id="MobiDB-lite"/>
    </source>
</evidence>
<feature type="compositionally biased region" description="Basic and acidic residues" evidence="1">
    <location>
        <begin position="94"/>
        <end position="104"/>
    </location>
</feature>
<dbReference type="EMBL" id="BMNZ01000001">
    <property type="protein sequence ID" value="GGM79602.1"/>
    <property type="molecule type" value="Genomic_DNA"/>
</dbReference>
<protein>
    <submittedName>
        <fullName evidence="2">Uncharacterized protein</fullName>
    </submittedName>
</protein>
<keyword evidence="3" id="KW-1185">Reference proteome</keyword>
<sequence>MAAEGRQLEPRPATEEHRAQGEADEDRQEVLDVPEQPDVEERQRGVEAQHEPQPPTPRRDEGRAGSRDGGQRARAEPHVDHGCRAVGPRPGGLRQDEQHERGAEDADEVPGHRGQGRAAGAQPQLGPAEHQQGAAGDREVLGGHEGEERPADGRPPSGQLQRWQTVGHGVEQLAVAQR</sequence>
<gene>
    <name evidence="2" type="ORF">GCM10009721_00090</name>
</gene>
<dbReference type="RefSeq" id="WP_052358224.1">
    <property type="nucleotide sequence ID" value="NZ_BMNZ01000001.1"/>
</dbReference>